<evidence type="ECO:0000256" key="2">
    <source>
        <dbReference type="ARBA" id="ARBA00023136"/>
    </source>
</evidence>
<dbReference type="RefSeq" id="WP_130286395.1">
    <property type="nucleotide sequence ID" value="NZ_SGXE01000002.1"/>
</dbReference>
<evidence type="ECO:0000259" key="4">
    <source>
        <dbReference type="Pfam" id="PF07715"/>
    </source>
</evidence>
<comment type="caution">
    <text evidence="6">The sequence shown here is derived from an EMBL/GenBank/DDBJ whole genome shotgun (WGS) entry which is preliminary data.</text>
</comment>
<organism evidence="6 7">
    <name type="scientific">Aquimarina brevivitae</name>
    <dbReference type="NCBI Taxonomy" id="323412"/>
    <lineage>
        <taxon>Bacteria</taxon>
        <taxon>Pseudomonadati</taxon>
        <taxon>Bacteroidota</taxon>
        <taxon>Flavobacteriia</taxon>
        <taxon>Flavobacteriales</taxon>
        <taxon>Flavobacteriaceae</taxon>
        <taxon>Aquimarina</taxon>
    </lineage>
</organism>
<dbReference type="Pfam" id="PF16344">
    <property type="entry name" value="FecR_C"/>
    <property type="match status" value="1"/>
</dbReference>
<evidence type="ECO:0000259" key="5">
    <source>
        <dbReference type="Pfam" id="PF16344"/>
    </source>
</evidence>
<name>A0A4Q7P0P9_9FLAO</name>
<dbReference type="AlphaFoldDB" id="A0A4Q7P0P9"/>
<dbReference type="EMBL" id="SGXE01000002">
    <property type="protein sequence ID" value="RZS93255.1"/>
    <property type="molecule type" value="Genomic_DNA"/>
</dbReference>
<evidence type="ECO:0000313" key="6">
    <source>
        <dbReference type="EMBL" id="RZS93255.1"/>
    </source>
</evidence>
<dbReference type="InterPro" id="IPR012910">
    <property type="entry name" value="Plug_dom"/>
</dbReference>
<keyword evidence="6" id="KW-0675">Receptor</keyword>
<dbReference type="GO" id="GO:0009279">
    <property type="term" value="C:cell outer membrane"/>
    <property type="evidence" value="ECO:0007669"/>
    <property type="project" value="UniProtKB-SubCell"/>
</dbReference>
<keyword evidence="3" id="KW-0998">Cell outer membrane</keyword>
<dbReference type="InterPro" id="IPR037066">
    <property type="entry name" value="Plug_dom_sf"/>
</dbReference>
<sequence>MTKYLCVFLIVCSIKIYSQNEDNATSFQNEALPSILDTLQDRFNIKFSYLDEAVAARKVNLTLVPNGALEPLLDSLEKQTGLKFIKTSDTFYTVRAFMPSDTIAICGYLLSEIEEPLSDIEIFIKETKTYLYTDSKGYFSGDNIPYGSAILVSATGFRQRVLRGKAFIKEDCPTFILTESIQELDEVLIQEYISTGITKTGNEIKIDLDDVSILPGLTEPDILQAIQLIPGINSPFETASGIYIRGSAPHQNLVLWNGIKTYHQGHMFGMISAFNPYVVDQVNIYKSGVDPTYGDRIAGVIDIQSDTAIPEYTTGNAGINLVNADAVVHTPIIKDQLSLQVSGRRSYTDLVETPTFDQLSDRVFQNTTINTVSDFQNDTNDFYYEDYSAQLNANLSTNSKLNFSSLYSTNNLNFERRNDTLTLSDELRTENEGYRINWEYQPGRKRSYQISSYYSKYLLDYQFITDNMGVLVENERKNNSVRDYGAKITTTYSWSEYSKFTSGLEYSNNAIRYAFVTTTPNFELVLDEDDRTLNTYSVFANYSVSEPKSYRFAVGARLNYYEELDQIVVEPRLQYQKHLNNYWLVHTTAEYRTQAVSQIRESVISDLALENQIWTLADRQEFPLVTSYQLSTGSTFTKDKWFIDAEAYYRKIDDITTLTAGFINPIDNTYNQGSSSIFGADIFIKKHFENYKSWISYSYINSKNQFEAINNNSAFPGNWNIEHTIKWSHFYETGDFQFTLGWLWHTGKVYTNVAGVTQEGEILLLDYNEINGSTLPLYHRLDFSATYDFTLGSNKEVRYRLGASILNLYDRENILNREFRISNSFNTRFINDDMYSLGITPNVSFRIFW</sequence>
<dbReference type="SUPFAM" id="SSF49464">
    <property type="entry name" value="Carboxypeptidase regulatory domain-like"/>
    <property type="match status" value="1"/>
</dbReference>
<dbReference type="Gene3D" id="2.40.170.20">
    <property type="entry name" value="TonB-dependent receptor, beta-barrel domain"/>
    <property type="match status" value="1"/>
</dbReference>
<dbReference type="Gene3D" id="3.55.50.30">
    <property type="match status" value="1"/>
</dbReference>
<dbReference type="SUPFAM" id="SSF56935">
    <property type="entry name" value="Porins"/>
    <property type="match status" value="1"/>
</dbReference>
<dbReference type="InterPro" id="IPR008969">
    <property type="entry name" value="CarboxyPept-like_regulatory"/>
</dbReference>
<protein>
    <submittedName>
        <fullName evidence="6">Outer membrane receptor for ferrienterochelin and colicin</fullName>
    </submittedName>
</protein>
<comment type="subcellular location">
    <subcellularLocation>
        <location evidence="1">Cell outer membrane</location>
    </subcellularLocation>
</comment>
<accession>A0A4Q7P0P9</accession>
<dbReference type="InterPro" id="IPR032508">
    <property type="entry name" value="FecR_C"/>
</dbReference>
<feature type="domain" description="TonB-dependent receptor plug" evidence="4">
    <location>
        <begin position="221"/>
        <end position="300"/>
    </location>
</feature>
<dbReference type="Gene3D" id="2.170.130.10">
    <property type="entry name" value="TonB-dependent receptor, plug domain"/>
    <property type="match status" value="1"/>
</dbReference>
<evidence type="ECO:0000313" key="7">
    <source>
        <dbReference type="Proteomes" id="UP000292262"/>
    </source>
</evidence>
<keyword evidence="2" id="KW-0472">Membrane</keyword>
<feature type="domain" description="Protein FecR C-terminal" evidence="5">
    <location>
        <begin position="26"/>
        <end position="90"/>
    </location>
</feature>
<gene>
    <name evidence="6" type="ORF">EV197_1831</name>
</gene>
<dbReference type="Proteomes" id="UP000292262">
    <property type="component" value="Unassembled WGS sequence"/>
</dbReference>
<proteinExistence type="predicted"/>
<dbReference type="OrthoDB" id="9803050at2"/>
<evidence type="ECO:0000256" key="1">
    <source>
        <dbReference type="ARBA" id="ARBA00004442"/>
    </source>
</evidence>
<keyword evidence="7" id="KW-1185">Reference proteome</keyword>
<evidence type="ECO:0000256" key="3">
    <source>
        <dbReference type="ARBA" id="ARBA00023237"/>
    </source>
</evidence>
<dbReference type="Pfam" id="PF07715">
    <property type="entry name" value="Plug"/>
    <property type="match status" value="1"/>
</dbReference>
<dbReference type="InterPro" id="IPR036942">
    <property type="entry name" value="Beta-barrel_TonB_sf"/>
</dbReference>
<reference evidence="6 7" key="1">
    <citation type="submission" date="2019-02" db="EMBL/GenBank/DDBJ databases">
        <title>Genomic Encyclopedia of Type Strains, Phase IV (KMG-IV): sequencing the most valuable type-strain genomes for metagenomic binning, comparative biology and taxonomic classification.</title>
        <authorList>
            <person name="Goeker M."/>
        </authorList>
    </citation>
    <scope>NUCLEOTIDE SEQUENCE [LARGE SCALE GENOMIC DNA]</scope>
    <source>
        <strain evidence="6 7">DSM 17196</strain>
    </source>
</reference>